<reference evidence="5" key="1">
    <citation type="submission" date="2025-08" db="UniProtKB">
        <authorList>
            <consortium name="RefSeq"/>
        </authorList>
    </citation>
    <scope>IDENTIFICATION</scope>
    <source>
        <tissue evidence="5">Whole body</tissue>
    </source>
</reference>
<dbReference type="Proteomes" id="UP001652626">
    <property type="component" value="Chromosome 28"/>
</dbReference>
<dbReference type="AlphaFoldDB" id="A0A8B8HV56"/>
<accession>A0A8B8HV56</accession>
<dbReference type="PANTHER" id="PTHR47327">
    <property type="entry name" value="FI18240P1-RELATED"/>
    <property type="match status" value="1"/>
</dbReference>
<protein>
    <submittedName>
        <fullName evidence="5">Uncharacterized protein LOC113395356</fullName>
    </submittedName>
</protein>
<dbReference type="RefSeq" id="XP_026488743.2">
    <property type="nucleotide sequence ID" value="XM_026632958.2"/>
</dbReference>
<dbReference type="Pfam" id="PF00100">
    <property type="entry name" value="Zona_pellucida"/>
    <property type="match status" value="1"/>
</dbReference>
<feature type="domain" description="ZP" evidence="3">
    <location>
        <begin position="38"/>
        <end position="285"/>
    </location>
</feature>
<dbReference type="InterPro" id="IPR052774">
    <property type="entry name" value="Celegans_DevNeuronal_Protein"/>
</dbReference>
<keyword evidence="2" id="KW-0732">Signal</keyword>
<dbReference type="GeneID" id="113395356"/>
<dbReference type="Gene3D" id="2.60.40.4100">
    <property type="entry name" value="Zona pellucida, ZP-C domain"/>
    <property type="match status" value="1"/>
</dbReference>
<evidence type="ECO:0000256" key="2">
    <source>
        <dbReference type="SAM" id="SignalP"/>
    </source>
</evidence>
<evidence type="ECO:0000259" key="3">
    <source>
        <dbReference type="PROSITE" id="PS51034"/>
    </source>
</evidence>
<sequence>MSVPCEECFNIKMVVLKLVLCLVSVHMVAAKGSEAQIECTPEYMRVIVPMDGDRKVSYLDQLKEYTPCEPTYEGNALTFVLDLLDYQKCAVTRVLNTLTGKRTYYHKIVIEDSSGGSETVTVRCVVTGEKHAIARRAVEPFPLDFNEPDVLNITRYMESRAPEPVLGAVVKQNGKQVSGEISVSPGTPLSMEIFLDNRSMPVYGLLVNYMHVTDTGKQQETIIFNGCSVDPYLFDNFLTTDGKNLTAKFRAFKFPDTTYVQFKGTVTVCLDKCQGVQCASGATAYGRRRRAIATTADANKVYEVSLTTIIRVDWADGNREEEDVLTLLKNLKVGNQLLGDKEGSPATVSEQTQDTKLVYTEELVSNLGTNIQTYSCLLLIISVIMNFYK</sequence>
<proteinExistence type="predicted"/>
<dbReference type="OrthoDB" id="6407830at2759"/>
<dbReference type="SMART" id="SM00241">
    <property type="entry name" value="ZP"/>
    <property type="match status" value="1"/>
</dbReference>
<dbReference type="GO" id="GO:0009653">
    <property type="term" value="P:anatomical structure morphogenesis"/>
    <property type="evidence" value="ECO:0007669"/>
    <property type="project" value="TreeGrafter"/>
</dbReference>
<dbReference type="PANTHER" id="PTHR47327:SF7">
    <property type="entry name" value="GH08941P"/>
    <property type="match status" value="1"/>
</dbReference>
<feature type="chain" id="PRO_5046685716" evidence="2">
    <location>
        <begin position="31"/>
        <end position="389"/>
    </location>
</feature>
<evidence type="ECO:0000313" key="5">
    <source>
        <dbReference type="RefSeq" id="XP_026488743.2"/>
    </source>
</evidence>
<dbReference type="OMA" id="RSMEQTP"/>
<keyword evidence="4" id="KW-1185">Reference proteome</keyword>
<evidence type="ECO:0000313" key="4">
    <source>
        <dbReference type="Proteomes" id="UP001652626"/>
    </source>
</evidence>
<evidence type="ECO:0000256" key="1">
    <source>
        <dbReference type="ARBA" id="ARBA00023157"/>
    </source>
</evidence>
<dbReference type="PROSITE" id="PS51034">
    <property type="entry name" value="ZP_2"/>
    <property type="match status" value="1"/>
</dbReference>
<dbReference type="InterPro" id="IPR001507">
    <property type="entry name" value="ZP_dom"/>
</dbReference>
<organism evidence="4 5">
    <name type="scientific">Vanessa tameamea</name>
    <name type="common">Kamehameha butterfly</name>
    <dbReference type="NCBI Taxonomy" id="334116"/>
    <lineage>
        <taxon>Eukaryota</taxon>
        <taxon>Metazoa</taxon>
        <taxon>Ecdysozoa</taxon>
        <taxon>Arthropoda</taxon>
        <taxon>Hexapoda</taxon>
        <taxon>Insecta</taxon>
        <taxon>Pterygota</taxon>
        <taxon>Neoptera</taxon>
        <taxon>Endopterygota</taxon>
        <taxon>Lepidoptera</taxon>
        <taxon>Glossata</taxon>
        <taxon>Ditrysia</taxon>
        <taxon>Papilionoidea</taxon>
        <taxon>Nymphalidae</taxon>
        <taxon>Nymphalinae</taxon>
        <taxon>Vanessa</taxon>
    </lineage>
</organism>
<feature type="signal peptide" evidence="2">
    <location>
        <begin position="1"/>
        <end position="30"/>
    </location>
</feature>
<gene>
    <name evidence="5" type="primary">LOC113395356</name>
</gene>
<keyword evidence="1" id="KW-1015">Disulfide bond</keyword>
<name>A0A8B8HV56_VANTA</name>
<dbReference type="InterPro" id="IPR055355">
    <property type="entry name" value="ZP-C"/>
</dbReference>
<dbReference type="InterPro" id="IPR042235">
    <property type="entry name" value="ZP-C_dom"/>
</dbReference>